<dbReference type="InterPro" id="IPR000086">
    <property type="entry name" value="NUDIX_hydrolase_dom"/>
</dbReference>
<proteinExistence type="predicted"/>
<protein>
    <submittedName>
        <fullName evidence="4">ADP-ribose pyrophosphatase</fullName>
    </submittedName>
</protein>
<gene>
    <name evidence="4" type="ORF">OKIT_0954</name>
</gene>
<organism evidence="4 5">
    <name type="scientific">Oenococcus kitaharae DSM 17330</name>
    <dbReference type="NCBI Taxonomy" id="1045004"/>
    <lineage>
        <taxon>Bacteria</taxon>
        <taxon>Bacillati</taxon>
        <taxon>Bacillota</taxon>
        <taxon>Bacilli</taxon>
        <taxon>Lactobacillales</taxon>
        <taxon>Lactobacillaceae</taxon>
        <taxon>Oenococcus</taxon>
    </lineage>
</organism>
<dbReference type="InterPro" id="IPR015797">
    <property type="entry name" value="NUDIX_hydrolase-like_dom_sf"/>
</dbReference>
<dbReference type="GO" id="GO:0016787">
    <property type="term" value="F:hydrolase activity"/>
    <property type="evidence" value="ECO:0007669"/>
    <property type="project" value="UniProtKB-KW"/>
</dbReference>
<evidence type="ECO:0000256" key="2">
    <source>
        <dbReference type="ARBA" id="ARBA00022801"/>
    </source>
</evidence>
<name>G9WJL3_9LACO</name>
<dbReference type="EMBL" id="AFVZ01000001">
    <property type="protein sequence ID" value="EHN59058.1"/>
    <property type="molecule type" value="Genomic_DNA"/>
</dbReference>
<dbReference type="SUPFAM" id="SSF55811">
    <property type="entry name" value="Nudix"/>
    <property type="match status" value="1"/>
</dbReference>
<comment type="cofactor">
    <cofactor evidence="1">
        <name>Mg(2+)</name>
        <dbReference type="ChEBI" id="CHEBI:18420"/>
    </cofactor>
</comment>
<dbReference type="HOGENOM" id="CLU_037162_7_0_9"/>
<dbReference type="PROSITE" id="PS51462">
    <property type="entry name" value="NUDIX"/>
    <property type="match status" value="1"/>
</dbReference>
<reference evidence="4 5" key="1">
    <citation type="journal article" date="2012" name="PLoS ONE">
        <title>Functional divergence in the genus oenococcus as predicted by genome sequencing of the newly-described species, Oenococcus kitaharae.</title>
        <authorList>
            <person name="Borneman A.R."/>
            <person name="McCarthy J.M."/>
            <person name="Chambers P.J."/>
            <person name="Bartowsky E.J."/>
        </authorList>
    </citation>
    <scope>NUCLEOTIDE SEQUENCE [LARGE SCALE GENOMIC DNA]</scope>
    <source>
        <strain evidence="5">DSM17330</strain>
    </source>
</reference>
<dbReference type="PRINTS" id="PR00502">
    <property type="entry name" value="NUDIXFAMILY"/>
</dbReference>
<evidence type="ECO:0000313" key="4">
    <source>
        <dbReference type="EMBL" id="EHN59058.1"/>
    </source>
</evidence>
<sequence>MADYVKDIRAKVGHMPLVMVGVGGAYIKDGKVLLQERADTGGWGLPGGYMEYGERVEETLKREFKEDAGLEILSYRFLTNFDQEFFTYPNGDQTQVLTPFYLVTAVKNQPAAFDKHETKAIAFFDFDHLPEIHFASHKKILAYLKTLL</sequence>
<feature type="domain" description="Nudix hydrolase" evidence="3">
    <location>
        <begin position="7"/>
        <end position="148"/>
    </location>
</feature>
<dbReference type="RefSeq" id="WP_007745751.1">
    <property type="nucleotide sequence ID" value="NZ_ATZG01000004.1"/>
</dbReference>
<dbReference type="STRING" id="336988.NT96_05455"/>
<accession>G9WJL3</accession>
<dbReference type="PANTHER" id="PTHR43046">
    <property type="entry name" value="GDP-MANNOSE MANNOSYL HYDROLASE"/>
    <property type="match status" value="1"/>
</dbReference>
<evidence type="ECO:0000256" key="1">
    <source>
        <dbReference type="ARBA" id="ARBA00001946"/>
    </source>
</evidence>
<keyword evidence="2" id="KW-0378">Hydrolase</keyword>
<evidence type="ECO:0000313" key="5">
    <source>
        <dbReference type="Proteomes" id="UP000004959"/>
    </source>
</evidence>
<dbReference type="CDD" id="cd04677">
    <property type="entry name" value="NUDIX_Hydrolase"/>
    <property type="match status" value="1"/>
</dbReference>
<keyword evidence="5" id="KW-1185">Reference proteome</keyword>
<dbReference type="Pfam" id="PF00293">
    <property type="entry name" value="NUDIX"/>
    <property type="match status" value="1"/>
</dbReference>
<comment type="caution">
    <text evidence="4">The sequence shown here is derived from an EMBL/GenBank/DDBJ whole genome shotgun (WGS) entry which is preliminary data.</text>
</comment>
<dbReference type="PANTHER" id="PTHR43046:SF2">
    <property type="entry name" value="8-OXO-DGTP DIPHOSPHATASE-RELATED"/>
    <property type="match status" value="1"/>
</dbReference>
<dbReference type="PATRIC" id="fig|1045004.4.peg.954"/>
<dbReference type="Gene3D" id="3.90.79.10">
    <property type="entry name" value="Nucleoside Triphosphate Pyrophosphohydrolase"/>
    <property type="match status" value="1"/>
</dbReference>
<dbReference type="OrthoDB" id="9787476at2"/>
<dbReference type="Proteomes" id="UP000004959">
    <property type="component" value="Chromosome"/>
</dbReference>
<dbReference type="AlphaFoldDB" id="G9WJL3"/>
<evidence type="ECO:0000259" key="3">
    <source>
        <dbReference type="PROSITE" id="PS51462"/>
    </source>
</evidence>
<dbReference type="eggNOG" id="COG1051">
    <property type="taxonomic scope" value="Bacteria"/>
</dbReference>
<dbReference type="InterPro" id="IPR020476">
    <property type="entry name" value="Nudix_hydrolase"/>
</dbReference>